<reference evidence="2 3" key="1">
    <citation type="submission" date="2019-08" db="EMBL/GenBank/DDBJ databases">
        <authorList>
            <person name="Seo M.-J."/>
        </authorList>
    </citation>
    <scope>NUCLEOTIDE SEQUENCE [LARGE SCALE GENOMIC DNA]</scope>
    <source>
        <strain evidence="2 3">KIGAM108</strain>
    </source>
</reference>
<gene>
    <name evidence="2" type="ORF">FY528_05650</name>
</gene>
<keyword evidence="3" id="KW-1185">Reference proteome</keyword>
<comment type="caution">
    <text evidence="2">The sequence shown here is derived from an EMBL/GenBank/DDBJ whole genome shotgun (WGS) entry which is preliminary data.</text>
</comment>
<dbReference type="RefSeq" id="WP_149070021.1">
    <property type="nucleotide sequence ID" value="NZ_VTHL01000004.1"/>
</dbReference>
<protein>
    <recommendedName>
        <fullName evidence="4">Porin family protein</fullName>
    </recommendedName>
</protein>
<evidence type="ECO:0000313" key="3">
    <source>
        <dbReference type="Proteomes" id="UP000322791"/>
    </source>
</evidence>
<name>A0A5D6V9K1_9BACT</name>
<proteinExistence type="predicted"/>
<sequence>MKLSVILTAALALATLPFAQAQTELQTQPNVATPLPASPAMPTQAPLLSEQPVRYHASTLSIEAGWGAPYGWGLSYAYLVAPNLDLNAGLGIGVGGKIGVGLRYYLQPQRELSPYLGLNLARTGRLDNVEIELNQERAVYSMAPSGVLHLRGGLRWQPGRLGMLASFGYGVRFTGNPISYQPGPTPSPELQNVVKAISPGGLEISLGLAINLGPR</sequence>
<organism evidence="2 3">
    <name type="scientific">Hymenobacter lutimineralis</name>
    <dbReference type="NCBI Taxonomy" id="2606448"/>
    <lineage>
        <taxon>Bacteria</taxon>
        <taxon>Pseudomonadati</taxon>
        <taxon>Bacteroidota</taxon>
        <taxon>Cytophagia</taxon>
        <taxon>Cytophagales</taxon>
        <taxon>Hymenobacteraceae</taxon>
        <taxon>Hymenobacter</taxon>
    </lineage>
</organism>
<dbReference type="Proteomes" id="UP000322791">
    <property type="component" value="Unassembled WGS sequence"/>
</dbReference>
<evidence type="ECO:0000256" key="1">
    <source>
        <dbReference type="SAM" id="SignalP"/>
    </source>
</evidence>
<evidence type="ECO:0000313" key="2">
    <source>
        <dbReference type="EMBL" id="TYZ11842.1"/>
    </source>
</evidence>
<dbReference type="EMBL" id="VTHL01000004">
    <property type="protein sequence ID" value="TYZ11842.1"/>
    <property type="molecule type" value="Genomic_DNA"/>
</dbReference>
<accession>A0A5D6V9K1</accession>
<feature type="signal peptide" evidence="1">
    <location>
        <begin position="1"/>
        <end position="21"/>
    </location>
</feature>
<feature type="chain" id="PRO_5022968362" description="Porin family protein" evidence="1">
    <location>
        <begin position="22"/>
        <end position="215"/>
    </location>
</feature>
<keyword evidence="1" id="KW-0732">Signal</keyword>
<evidence type="ECO:0008006" key="4">
    <source>
        <dbReference type="Google" id="ProtNLM"/>
    </source>
</evidence>
<dbReference type="AlphaFoldDB" id="A0A5D6V9K1"/>